<accession>A0ABN3P891</accession>
<dbReference type="InterPro" id="IPR029063">
    <property type="entry name" value="SAM-dependent_MTases_sf"/>
</dbReference>
<dbReference type="CDD" id="cd02440">
    <property type="entry name" value="AdoMet_MTases"/>
    <property type="match status" value="1"/>
</dbReference>
<sequence length="231" mass="25275">MVSTNGSGAAPSVVSGNWQTNKRLATVWDRGVKSRPVAMLYGAVVFATDNRKMYRHMASAVALPEGTSVLDIPSGGGVVLLGLRSGRRLRYVAADISDLMLDRARAEAARRHLDFVEFEKADATALPFKDEEFDVVVSYSGLHCVPDPAAAVREWSRVLKPGGAVKGSVVVRGASFIPDRFINLWVKLRILDVVTPMEEVRGWFRDAGLRVVRTETSGAVLYFELEKPKDG</sequence>
<gene>
    <name evidence="2" type="ORF">GCM10010411_01910</name>
</gene>
<feature type="domain" description="Methyltransferase type 11" evidence="1">
    <location>
        <begin position="70"/>
        <end position="164"/>
    </location>
</feature>
<dbReference type="SUPFAM" id="SSF53335">
    <property type="entry name" value="S-adenosyl-L-methionine-dependent methyltransferases"/>
    <property type="match status" value="1"/>
</dbReference>
<protein>
    <submittedName>
        <fullName evidence="2">Class I SAM-dependent methyltransferase</fullName>
    </submittedName>
</protein>
<evidence type="ECO:0000313" key="3">
    <source>
        <dbReference type="Proteomes" id="UP001501509"/>
    </source>
</evidence>
<dbReference type="Gene3D" id="3.40.50.150">
    <property type="entry name" value="Vaccinia Virus protein VP39"/>
    <property type="match status" value="1"/>
</dbReference>
<keyword evidence="2" id="KW-0808">Transferase</keyword>
<dbReference type="PANTHER" id="PTHR43591">
    <property type="entry name" value="METHYLTRANSFERASE"/>
    <property type="match status" value="1"/>
</dbReference>
<dbReference type="EMBL" id="BAAATD010000001">
    <property type="protein sequence ID" value="GAA2573807.1"/>
    <property type="molecule type" value="Genomic_DNA"/>
</dbReference>
<proteinExistence type="predicted"/>
<name>A0ABN3P891_9ACTN</name>
<dbReference type="Pfam" id="PF08241">
    <property type="entry name" value="Methyltransf_11"/>
    <property type="match status" value="1"/>
</dbReference>
<keyword evidence="2" id="KW-0489">Methyltransferase</keyword>
<organism evidence="2 3">
    <name type="scientific">Actinomadura fulvescens</name>
    <dbReference type="NCBI Taxonomy" id="46160"/>
    <lineage>
        <taxon>Bacteria</taxon>
        <taxon>Bacillati</taxon>
        <taxon>Actinomycetota</taxon>
        <taxon>Actinomycetes</taxon>
        <taxon>Streptosporangiales</taxon>
        <taxon>Thermomonosporaceae</taxon>
        <taxon>Actinomadura</taxon>
    </lineage>
</organism>
<dbReference type="RefSeq" id="WP_344536731.1">
    <property type="nucleotide sequence ID" value="NZ_BAAATD010000001.1"/>
</dbReference>
<comment type="caution">
    <text evidence="2">The sequence shown here is derived from an EMBL/GenBank/DDBJ whole genome shotgun (WGS) entry which is preliminary data.</text>
</comment>
<keyword evidence="3" id="KW-1185">Reference proteome</keyword>
<dbReference type="GO" id="GO:0032259">
    <property type="term" value="P:methylation"/>
    <property type="evidence" value="ECO:0007669"/>
    <property type="project" value="UniProtKB-KW"/>
</dbReference>
<dbReference type="Proteomes" id="UP001501509">
    <property type="component" value="Unassembled WGS sequence"/>
</dbReference>
<reference evidence="2 3" key="1">
    <citation type="journal article" date="2019" name="Int. J. Syst. Evol. Microbiol.">
        <title>The Global Catalogue of Microorganisms (GCM) 10K type strain sequencing project: providing services to taxonomists for standard genome sequencing and annotation.</title>
        <authorList>
            <consortium name="The Broad Institute Genomics Platform"/>
            <consortium name="The Broad Institute Genome Sequencing Center for Infectious Disease"/>
            <person name="Wu L."/>
            <person name="Ma J."/>
        </authorList>
    </citation>
    <scope>NUCLEOTIDE SEQUENCE [LARGE SCALE GENOMIC DNA]</scope>
    <source>
        <strain evidence="2 3">JCM 6833</strain>
    </source>
</reference>
<evidence type="ECO:0000259" key="1">
    <source>
        <dbReference type="Pfam" id="PF08241"/>
    </source>
</evidence>
<evidence type="ECO:0000313" key="2">
    <source>
        <dbReference type="EMBL" id="GAA2573807.1"/>
    </source>
</evidence>
<dbReference type="GO" id="GO:0008168">
    <property type="term" value="F:methyltransferase activity"/>
    <property type="evidence" value="ECO:0007669"/>
    <property type="project" value="UniProtKB-KW"/>
</dbReference>
<dbReference type="InterPro" id="IPR013216">
    <property type="entry name" value="Methyltransf_11"/>
</dbReference>